<dbReference type="Pfam" id="PF10277">
    <property type="entry name" value="Frag1"/>
    <property type="match status" value="1"/>
</dbReference>
<evidence type="ECO:0000313" key="8">
    <source>
        <dbReference type="EMBL" id="KAK2145833.1"/>
    </source>
</evidence>
<evidence type="ECO:0000256" key="6">
    <source>
        <dbReference type="SAM" id="Phobius"/>
    </source>
</evidence>
<dbReference type="InterPro" id="IPR019402">
    <property type="entry name" value="CWH43_N"/>
</dbReference>
<comment type="caution">
    <text evidence="8">The sequence shown here is derived from an EMBL/GenBank/DDBJ whole genome shotgun (WGS) entry which is preliminary data.</text>
</comment>
<dbReference type="PANTHER" id="PTHR21324">
    <property type="entry name" value="FASTING-INDUCIBLE INTEGRAL MEMBRANE PROTEIN TM6P1-RELATED"/>
    <property type="match status" value="1"/>
</dbReference>
<evidence type="ECO:0000256" key="5">
    <source>
        <dbReference type="ARBA" id="ARBA00023136"/>
    </source>
</evidence>
<feature type="transmembrane region" description="Helical" evidence="6">
    <location>
        <begin position="55"/>
        <end position="75"/>
    </location>
</feature>
<evidence type="ECO:0000256" key="1">
    <source>
        <dbReference type="ARBA" id="ARBA00004127"/>
    </source>
</evidence>
<reference evidence="8" key="1">
    <citation type="journal article" date="2023" name="Mol. Biol. Evol.">
        <title>Third-Generation Sequencing Reveals the Adaptive Role of the Epigenome in Three Deep-Sea Polychaetes.</title>
        <authorList>
            <person name="Perez M."/>
            <person name="Aroh O."/>
            <person name="Sun Y."/>
            <person name="Lan Y."/>
            <person name="Juniper S.K."/>
            <person name="Young C.R."/>
            <person name="Angers B."/>
            <person name="Qian P.Y."/>
        </authorList>
    </citation>
    <scope>NUCLEOTIDE SEQUENCE</scope>
    <source>
        <strain evidence="8">P08H-3</strain>
    </source>
</reference>
<evidence type="ECO:0000256" key="2">
    <source>
        <dbReference type="ARBA" id="ARBA00006565"/>
    </source>
</evidence>
<keyword evidence="3 6" id="KW-0812">Transmembrane</keyword>
<feature type="domain" description="CWH43-like N-terminal" evidence="7">
    <location>
        <begin position="8"/>
        <end position="227"/>
    </location>
</feature>
<dbReference type="AlphaFoldDB" id="A0AAD9J3T1"/>
<keyword evidence="9" id="KW-1185">Reference proteome</keyword>
<evidence type="ECO:0000256" key="3">
    <source>
        <dbReference type="ARBA" id="ARBA00022692"/>
    </source>
</evidence>
<protein>
    <recommendedName>
        <fullName evidence="7">CWH43-like N-terminal domain-containing protein</fullName>
    </recommendedName>
</protein>
<comment type="subcellular location">
    <subcellularLocation>
        <location evidence="1">Endomembrane system</location>
        <topology evidence="1">Multi-pass membrane protein</topology>
    </subcellularLocation>
</comment>
<dbReference type="InterPro" id="IPR050911">
    <property type="entry name" value="DRAM/TMEM150_Autophagy_Mod"/>
</dbReference>
<name>A0AAD9J3T1_9ANNE</name>
<gene>
    <name evidence="8" type="ORF">LSH36_654g01068</name>
</gene>
<dbReference type="EMBL" id="JAODUP010000654">
    <property type="protein sequence ID" value="KAK2145833.1"/>
    <property type="molecule type" value="Genomic_DNA"/>
</dbReference>
<feature type="transmembrane region" description="Helical" evidence="6">
    <location>
        <begin position="96"/>
        <end position="114"/>
    </location>
</feature>
<comment type="similarity">
    <text evidence="2">Belongs to the DRAM/TMEM150 family.</text>
</comment>
<evidence type="ECO:0000259" key="7">
    <source>
        <dbReference type="Pfam" id="PF10277"/>
    </source>
</evidence>
<dbReference type="PANTHER" id="PTHR21324:SF2">
    <property type="entry name" value="EG:22E5.9 PROTEIN"/>
    <property type="match status" value="1"/>
</dbReference>
<feature type="transmembrane region" description="Helical" evidence="6">
    <location>
        <begin position="120"/>
        <end position="146"/>
    </location>
</feature>
<accession>A0AAD9J3T1</accession>
<dbReference type="GO" id="GO:0012505">
    <property type="term" value="C:endomembrane system"/>
    <property type="evidence" value="ECO:0007669"/>
    <property type="project" value="UniProtKB-SubCell"/>
</dbReference>
<proteinExistence type="inferred from homology"/>
<feature type="transmembrane region" description="Helical" evidence="6">
    <location>
        <begin position="12"/>
        <end position="35"/>
    </location>
</feature>
<organism evidence="8 9">
    <name type="scientific">Paralvinella palmiformis</name>
    <dbReference type="NCBI Taxonomy" id="53620"/>
    <lineage>
        <taxon>Eukaryota</taxon>
        <taxon>Metazoa</taxon>
        <taxon>Spiralia</taxon>
        <taxon>Lophotrochozoa</taxon>
        <taxon>Annelida</taxon>
        <taxon>Polychaeta</taxon>
        <taxon>Sedentaria</taxon>
        <taxon>Canalipalpata</taxon>
        <taxon>Terebellida</taxon>
        <taxon>Terebelliformia</taxon>
        <taxon>Alvinellidae</taxon>
        <taxon>Paralvinella</taxon>
    </lineage>
</organism>
<feature type="transmembrane region" description="Helical" evidence="6">
    <location>
        <begin position="158"/>
        <end position="177"/>
    </location>
</feature>
<feature type="transmembrane region" description="Helical" evidence="6">
    <location>
        <begin position="197"/>
        <end position="220"/>
    </location>
</feature>
<evidence type="ECO:0000256" key="4">
    <source>
        <dbReference type="ARBA" id="ARBA00022989"/>
    </source>
</evidence>
<keyword evidence="4 6" id="KW-1133">Transmembrane helix</keyword>
<sequence length="257" mass="28545">MADDSYSVHWIPVIVFIGVPLTFLTTFAIAVSLGHVEADFPYISDTGTKSPESCIFGQLLNLAALLIGLNIYVRYKQIEHHLSHHNNIKLQRANHVSLYIGLIAAFGMSMVGNFQETNVLVVHLIGAILAFGIGGVYGTIHVVISYKCHPHLTSLRICHLRAVLCAVIFITFIANAISKRYFHGNDPRKWYPKDGGFTYHVISTASEWIMASSLLVYFVTFYSEFRHLRMAPPRVVVVELSNSGLVGDTVDDVPILS</sequence>
<dbReference type="Proteomes" id="UP001208570">
    <property type="component" value="Unassembled WGS sequence"/>
</dbReference>
<evidence type="ECO:0000313" key="9">
    <source>
        <dbReference type="Proteomes" id="UP001208570"/>
    </source>
</evidence>
<keyword evidence="5 6" id="KW-0472">Membrane</keyword>